<name>A0A2M7QK52_9BACT</name>
<sequence>MNPKCPLCFKKASLKHIVQSYRYYFCNSCTTLFLNPIPPSKTIHDYYQKDFSYSAGIVNEKLIRTRSQIILNKLMRLNPQGSKLLDIGSGYGFFLDEAQKKGLKITGIEPSKELIKHTVTATPIINDRFPTNKLRNKKFDFITLVHIIEHVKNPKEIIRQALLLLNPQGILYIETPNIDSHLYRYEKENYTFLTPPDHLWIFSQYSLEKIIPKRYQILKISTYSYPEHFMGTLKALVNKNKTNRQIDRLIINKDKLNSKQKVNPIKLFKYIIFDLVLARLCYRILNIHQHGSILELYIKKK</sequence>
<evidence type="ECO:0008006" key="3">
    <source>
        <dbReference type="Google" id="ProtNLM"/>
    </source>
</evidence>
<reference evidence="2" key="1">
    <citation type="submission" date="2017-09" db="EMBL/GenBank/DDBJ databases">
        <title>Depth-based differentiation of microbial function through sediment-hosted aquifers and enrichment of novel symbionts in the deep terrestrial subsurface.</title>
        <authorList>
            <person name="Probst A.J."/>
            <person name="Ladd B."/>
            <person name="Jarett J.K."/>
            <person name="Geller-Mcgrath D.E."/>
            <person name="Sieber C.M.K."/>
            <person name="Emerson J.B."/>
            <person name="Anantharaman K."/>
            <person name="Thomas B.C."/>
            <person name="Malmstrom R."/>
            <person name="Stieglmeier M."/>
            <person name="Klingl A."/>
            <person name="Woyke T."/>
            <person name="Ryan C.M."/>
            <person name="Banfield J.F."/>
        </authorList>
    </citation>
    <scope>NUCLEOTIDE SEQUENCE [LARGE SCALE GENOMIC DNA]</scope>
</reference>
<dbReference type="PANTHER" id="PTHR43861">
    <property type="entry name" value="TRANS-ACONITATE 2-METHYLTRANSFERASE-RELATED"/>
    <property type="match status" value="1"/>
</dbReference>
<proteinExistence type="predicted"/>
<evidence type="ECO:0000313" key="1">
    <source>
        <dbReference type="EMBL" id="PIY72311.1"/>
    </source>
</evidence>
<dbReference type="SUPFAM" id="SSF53335">
    <property type="entry name" value="S-adenosyl-L-methionine-dependent methyltransferases"/>
    <property type="match status" value="1"/>
</dbReference>
<comment type="caution">
    <text evidence="1">The sequence shown here is derived from an EMBL/GenBank/DDBJ whole genome shotgun (WGS) entry which is preliminary data.</text>
</comment>
<organism evidence="1 2">
    <name type="scientific">Candidatus Roizmanbacteria bacterium CG_4_10_14_0_8_um_filter_33_9</name>
    <dbReference type="NCBI Taxonomy" id="1974826"/>
    <lineage>
        <taxon>Bacteria</taxon>
        <taxon>Candidatus Roizmaniibacteriota</taxon>
    </lineage>
</organism>
<dbReference type="PANTHER" id="PTHR43861:SF6">
    <property type="entry name" value="METHYLTRANSFERASE TYPE 11"/>
    <property type="match status" value="1"/>
</dbReference>
<dbReference type="Proteomes" id="UP000229401">
    <property type="component" value="Unassembled WGS sequence"/>
</dbReference>
<dbReference type="Gene3D" id="3.40.50.150">
    <property type="entry name" value="Vaccinia Virus protein VP39"/>
    <property type="match status" value="1"/>
</dbReference>
<dbReference type="InterPro" id="IPR029063">
    <property type="entry name" value="SAM-dependent_MTases_sf"/>
</dbReference>
<dbReference type="Pfam" id="PF13489">
    <property type="entry name" value="Methyltransf_23"/>
    <property type="match status" value="1"/>
</dbReference>
<accession>A0A2M7QK52</accession>
<protein>
    <recommendedName>
        <fullName evidence="3">Class I SAM-dependent methyltransferase</fullName>
    </recommendedName>
</protein>
<gene>
    <name evidence="1" type="ORF">COY87_01625</name>
</gene>
<dbReference type="AlphaFoldDB" id="A0A2M7QK52"/>
<dbReference type="EMBL" id="PFLI01000059">
    <property type="protein sequence ID" value="PIY72311.1"/>
    <property type="molecule type" value="Genomic_DNA"/>
</dbReference>
<dbReference type="CDD" id="cd02440">
    <property type="entry name" value="AdoMet_MTases"/>
    <property type="match status" value="1"/>
</dbReference>
<evidence type="ECO:0000313" key="2">
    <source>
        <dbReference type="Proteomes" id="UP000229401"/>
    </source>
</evidence>